<evidence type="ECO:0000313" key="3">
    <source>
        <dbReference type="Proteomes" id="UP000612456"/>
    </source>
</evidence>
<sequence>MTERNRTGNDDVIVQRQEPIETELEIEKQGNGFIVRGIGGQVGEISYKLADVGTWVIDRIHMDAPYNGTELERQLLDLVVEEARDKGRKIIPSAPYALEQFKENAEYDDVWERSEKEFSDTYSSNSVSSS</sequence>
<feature type="domain" description="N-acetyltransferase" evidence="1">
    <location>
        <begin position="25"/>
        <end position="112"/>
    </location>
</feature>
<reference evidence="2" key="1">
    <citation type="journal article" date="2014" name="Int. J. Syst. Evol. Microbiol.">
        <title>Complete genome sequence of Corynebacterium casei LMG S-19264T (=DSM 44701T), isolated from a smear-ripened cheese.</title>
        <authorList>
            <consortium name="US DOE Joint Genome Institute (JGI-PGF)"/>
            <person name="Walter F."/>
            <person name="Albersmeier A."/>
            <person name="Kalinowski J."/>
            <person name="Ruckert C."/>
        </authorList>
    </citation>
    <scope>NUCLEOTIDE SEQUENCE</scope>
    <source>
        <strain evidence="2">CGMCC 1.15178</strain>
    </source>
</reference>
<dbReference type="Pfam" id="PF14542">
    <property type="entry name" value="Acetyltransf_CG"/>
    <property type="match status" value="1"/>
</dbReference>
<comment type="caution">
    <text evidence="2">The sequence shown here is derived from an EMBL/GenBank/DDBJ whole genome shotgun (WGS) entry which is preliminary data.</text>
</comment>
<dbReference type="SUPFAM" id="SSF55729">
    <property type="entry name" value="Acyl-CoA N-acyltransferases (Nat)"/>
    <property type="match status" value="1"/>
</dbReference>
<dbReference type="AlphaFoldDB" id="A0A916ZI05"/>
<organism evidence="2 3">
    <name type="scientific">Paenibacillus nasutitermitis</name>
    <dbReference type="NCBI Taxonomy" id="1652958"/>
    <lineage>
        <taxon>Bacteria</taxon>
        <taxon>Bacillati</taxon>
        <taxon>Bacillota</taxon>
        <taxon>Bacilli</taxon>
        <taxon>Bacillales</taxon>
        <taxon>Paenibacillaceae</taxon>
        <taxon>Paenibacillus</taxon>
    </lineage>
</organism>
<evidence type="ECO:0000259" key="1">
    <source>
        <dbReference type="PROSITE" id="PS51729"/>
    </source>
</evidence>
<proteinExistence type="predicted"/>
<protein>
    <recommendedName>
        <fullName evidence="1">N-acetyltransferase domain-containing protein</fullName>
    </recommendedName>
</protein>
<dbReference type="Proteomes" id="UP000612456">
    <property type="component" value="Unassembled WGS sequence"/>
</dbReference>
<reference evidence="2" key="2">
    <citation type="submission" date="2020-09" db="EMBL/GenBank/DDBJ databases">
        <authorList>
            <person name="Sun Q."/>
            <person name="Zhou Y."/>
        </authorList>
    </citation>
    <scope>NUCLEOTIDE SEQUENCE</scope>
    <source>
        <strain evidence="2">CGMCC 1.15178</strain>
    </source>
</reference>
<dbReference type="EMBL" id="BMHP01000009">
    <property type="protein sequence ID" value="GGD97820.1"/>
    <property type="molecule type" value="Genomic_DNA"/>
</dbReference>
<keyword evidence="3" id="KW-1185">Reference proteome</keyword>
<accession>A0A916ZI05</accession>
<name>A0A916ZI05_9BACL</name>
<gene>
    <name evidence="2" type="ORF">GCM10010911_65760</name>
</gene>
<dbReference type="InterPro" id="IPR016181">
    <property type="entry name" value="Acyl_CoA_acyltransferase"/>
</dbReference>
<dbReference type="InterPro" id="IPR031165">
    <property type="entry name" value="GNAT_YJDJ"/>
</dbReference>
<dbReference type="Gene3D" id="3.40.630.30">
    <property type="match status" value="1"/>
</dbReference>
<evidence type="ECO:0000313" key="2">
    <source>
        <dbReference type="EMBL" id="GGD97820.1"/>
    </source>
</evidence>
<dbReference type="PROSITE" id="PS51729">
    <property type="entry name" value="GNAT_YJDJ"/>
    <property type="match status" value="1"/>
</dbReference>
<dbReference type="RefSeq" id="WP_188999392.1">
    <property type="nucleotide sequence ID" value="NZ_BMHP01000009.1"/>
</dbReference>